<protein>
    <submittedName>
        <fullName evidence="2">Uncharacterized protein</fullName>
    </submittedName>
</protein>
<dbReference type="Proteomes" id="UP000030023">
    <property type="component" value="Unassembled WGS sequence"/>
</dbReference>
<feature type="transmembrane region" description="Helical" evidence="1">
    <location>
        <begin position="20"/>
        <end position="39"/>
    </location>
</feature>
<reference evidence="2 3" key="1">
    <citation type="journal article" date="2014" name="Antonie Van Leeuwenhoek">
        <title>Oenococcus alcoholitolerans sp. nov., a lactic acid bacteria isolated from cachaca and ethanol fermentation processes.</title>
        <authorList>
            <person name="Badotti F."/>
            <person name="Moreira A.P."/>
            <person name="Tonon L.A."/>
            <person name="de Lucena B.T."/>
            <person name="Gomes Fde C."/>
            <person name="Kruger R."/>
            <person name="Thompson C.C."/>
            <person name="de Morais M.A.Jr."/>
            <person name="Rosa C.A."/>
            <person name="Thompson F.L."/>
        </authorList>
    </citation>
    <scope>NUCLEOTIDE SEQUENCE [LARGE SCALE GENOMIC DNA]</scope>
    <source>
        <strain evidence="2 3">UFRJ-M7.2.18</strain>
    </source>
</reference>
<keyword evidence="1" id="KW-0472">Membrane</keyword>
<evidence type="ECO:0000313" key="2">
    <source>
        <dbReference type="EMBL" id="KGO32050.1"/>
    </source>
</evidence>
<sequence length="40" mass="4539">MSDLLGKTIPNLQPYNDPKYFVYLIIFALPIIVGLFLVVV</sequence>
<dbReference type="EMBL" id="AXCV01000114">
    <property type="protein sequence ID" value="KGO32050.1"/>
    <property type="molecule type" value="Genomic_DNA"/>
</dbReference>
<evidence type="ECO:0000313" key="3">
    <source>
        <dbReference type="Proteomes" id="UP000030023"/>
    </source>
</evidence>
<accession>A0ABR4XRE2</accession>
<keyword evidence="1" id="KW-1133">Transmembrane helix</keyword>
<name>A0ABR4XRE2_9LACO</name>
<keyword evidence="3" id="KW-1185">Reference proteome</keyword>
<gene>
    <name evidence="2" type="ORF">Q757_03365</name>
</gene>
<comment type="caution">
    <text evidence="2">The sequence shown here is derived from an EMBL/GenBank/DDBJ whole genome shotgun (WGS) entry which is preliminary data.</text>
</comment>
<proteinExistence type="predicted"/>
<keyword evidence="1" id="KW-0812">Transmembrane</keyword>
<evidence type="ECO:0000256" key="1">
    <source>
        <dbReference type="SAM" id="Phobius"/>
    </source>
</evidence>
<organism evidence="2 3">
    <name type="scientific">Oenococcus alcoholitolerans</name>
    <dbReference type="NCBI Taxonomy" id="931074"/>
    <lineage>
        <taxon>Bacteria</taxon>
        <taxon>Bacillati</taxon>
        <taxon>Bacillota</taxon>
        <taxon>Bacilli</taxon>
        <taxon>Lactobacillales</taxon>
        <taxon>Lactobacillaceae</taxon>
        <taxon>Oenococcus</taxon>
    </lineage>
</organism>